<evidence type="ECO:0000313" key="6">
    <source>
        <dbReference type="Proteomes" id="UP000208106"/>
    </source>
</evidence>
<dbReference type="Proteomes" id="UP000240599">
    <property type="component" value="Segment"/>
</dbReference>
<dbReference type="Proteomes" id="UP000208106">
    <property type="component" value="Segment"/>
</dbReference>
<evidence type="ECO:0000313" key="2">
    <source>
        <dbReference type="EMBL" id="AIU39246.1"/>
    </source>
</evidence>
<keyword evidence="2" id="KW-0261">Viral envelope protein</keyword>
<feature type="transmembrane region" description="Helical" evidence="1">
    <location>
        <begin position="254"/>
        <end position="272"/>
    </location>
</feature>
<gene>
    <name evidence="4" type="primary">ORF68</name>
    <name evidence="2" type="synonym">UL43</name>
</gene>
<evidence type="ECO:0000313" key="5">
    <source>
        <dbReference type="Proteomes" id="UP000100290"/>
    </source>
</evidence>
<feature type="transmembrane region" description="Helical" evidence="1">
    <location>
        <begin position="284"/>
        <end position="306"/>
    </location>
</feature>
<feature type="transmembrane region" description="Helical" evidence="1">
    <location>
        <begin position="139"/>
        <end position="161"/>
    </location>
</feature>
<dbReference type="EMBL" id="KT008627">
    <property type="protein sequence ID" value="AKV40715.1"/>
    <property type="molecule type" value="Genomic_DNA"/>
</dbReference>
<keyword evidence="1" id="KW-0812">Transmembrane</keyword>
<evidence type="ECO:0000313" key="3">
    <source>
        <dbReference type="EMBL" id="AIU39356.1"/>
    </source>
</evidence>
<evidence type="ECO:0000313" key="4">
    <source>
        <dbReference type="EMBL" id="AKV40715.1"/>
    </source>
</evidence>
<feature type="transmembrane region" description="Helical" evidence="1">
    <location>
        <begin position="21"/>
        <end position="40"/>
    </location>
</feature>
<keyword evidence="6" id="KW-1185">Reference proteome</keyword>
<feature type="transmembrane region" description="Helical" evidence="1">
    <location>
        <begin position="318"/>
        <end position="338"/>
    </location>
</feature>
<feature type="transmembrane region" description="Helical" evidence="1">
    <location>
        <begin position="374"/>
        <end position="393"/>
    </location>
</feature>
<evidence type="ECO:0000256" key="1">
    <source>
        <dbReference type="SAM" id="Phobius"/>
    </source>
</evidence>
<feature type="transmembrane region" description="Helical" evidence="1">
    <location>
        <begin position="86"/>
        <end position="106"/>
    </location>
</feature>
<dbReference type="Proteomes" id="UP000100290">
    <property type="component" value="Segment"/>
</dbReference>
<reference evidence="6 7" key="1">
    <citation type="journal article" date="2015" name="J. Virol.">
        <title>The Genome of a Tortoise Herpesvirus (Testudinid Herpesvirus 3) Has a Novel Structure and Contains a Large Region That Is Not Required for Replication In Vitro or Virulence In Vivo.</title>
        <authorList>
            <person name="Gandar F."/>
            <person name="Wilkie G.S."/>
            <person name="Gatherer D."/>
            <person name="Kerr K."/>
            <person name="Marlier D."/>
            <person name="Diez M."/>
            <person name="Marschang R.E."/>
            <person name="Mast J."/>
            <person name="Dewals B.G."/>
            <person name="Davison A.J."/>
            <person name="Vanderplasschen A.F."/>
        </authorList>
    </citation>
    <scope>NUCLEOTIDE SEQUENCE [LARGE SCALE GENOMIC DNA]</scope>
    <source>
        <strain evidence="2 6">1976</strain>
        <strain evidence="3 7">4295/7R</strain>
    </source>
</reference>
<organism evidence="4 5">
    <name type="scientific">Testudinid alphaherpesvirus 3</name>
    <dbReference type="NCBI Taxonomy" id="2560801"/>
    <lineage>
        <taxon>Viruses</taxon>
        <taxon>Duplodnaviria</taxon>
        <taxon>Heunggongvirae</taxon>
        <taxon>Peploviricota</taxon>
        <taxon>Herviviricetes</taxon>
        <taxon>Herpesvirales</taxon>
        <taxon>Orthoherpesviridae</taxon>
        <taxon>Alphaherpesvirinae</taxon>
        <taxon>Scutavirus</taxon>
        <taxon>Scutavirus testudinidalpha3</taxon>
    </lineage>
</organism>
<keyword evidence="2" id="KW-0946">Virion</keyword>
<feature type="transmembrane region" description="Helical" evidence="1">
    <location>
        <begin position="55"/>
        <end position="74"/>
    </location>
</feature>
<dbReference type="EMBL" id="KM924293">
    <property type="protein sequence ID" value="AIU39356.1"/>
    <property type="molecule type" value="Genomic_DNA"/>
</dbReference>
<keyword evidence="1" id="KW-1133">Transmembrane helix</keyword>
<feature type="transmembrane region" description="Helical" evidence="1">
    <location>
        <begin position="167"/>
        <end position="185"/>
    </location>
</feature>
<proteinExistence type="predicted"/>
<protein>
    <submittedName>
        <fullName evidence="2">Envelope protein UL43</fullName>
    </submittedName>
    <submittedName>
        <fullName evidence="4">Membrane protein</fullName>
    </submittedName>
</protein>
<reference evidence="4 5" key="2">
    <citation type="journal article" date="2015" name="PLoS ONE">
        <title>A Genomic Approach to Unravel Host-Pathogen Interaction in Chelonians: The Example of Testudinid Herpesvirus 3.</title>
        <authorList>
            <person name="Origgi F.C."/>
            <person name="Tecilla M."/>
            <person name="Pilo P."/>
            <person name="Aloisio F."/>
            <person name="Otten P."/>
            <person name="Aguilar-Bultet L."/>
            <person name="Sattler U."/>
            <person name="Roccabianca P."/>
            <person name="Romero C.H."/>
            <person name="Bloom D.C."/>
            <person name="Jacobson E.R."/>
        </authorList>
    </citation>
    <scope>NUCLEOTIDE SEQUENCE [LARGE SCALE GENOMIC DNA]</scope>
    <source>
        <strain evidence="4">US1976/98</strain>
    </source>
</reference>
<dbReference type="EMBL" id="KM924292">
    <property type="protein sequence ID" value="AIU39246.1"/>
    <property type="molecule type" value="Genomic_DNA"/>
</dbReference>
<feature type="transmembrane region" description="Helical" evidence="1">
    <location>
        <begin position="344"/>
        <end position="362"/>
    </location>
</feature>
<name>A0A0K1R1C7_9ALPH</name>
<dbReference type="GO" id="GO:0019031">
    <property type="term" value="C:viral envelope"/>
    <property type="evidence" value="ECO:0007669"/>
    <property type="project" value="UniProtKB-KW"/>
</dbReference>
<accession>A0A0K1R1C7</accession>
<feature type="transmembrane region" description="Helical" evidence="1">
    <location>
        <begin position="112"/>
        <end position="132"/>
    </location>
</feature>
<evidence type="ECO:0000313" key="7">
    <source>
        <dbReference type="Proteomes" id="UP000240599"/>
    </source>
</evidence>
<keyword evidence="1" id="KW-0472">Membrane</keyword>
<dbReference type="KEGG" id="vg:26122525"/>
<sequence length="396" mass="45103">MSLLKSKYNPNCKEGHWCASCLTDYAWVLFWMMTYIALAITDQLYLAHTYLSTDIGTMCHFFTALLLLIIAWGIKVSYATIKKWTNLVMVCQLGLVIFMVLLKTLAVKSAYIHIPLHSLTSLGSLIIVIYFYKTCFTTNFVILVLFLALTTLSALLAHILITILPHGGSDSFFLTGIFVCGVLSYDRTKYMRHSCYFKKYRAETTKIFSDLGGKPLENTKKCIYKPTSHLSDENLAMEDSINQITVIMDNSSHLLMFIILEGSLLLTCLASLEYADSRNRNYVVPAVLGNALIFYFGCCGAIVYYYCWQHRQANIVRWVVFIISLIANVDMCIMAAYLPQYYFIELPMLLTAIFGLYTTLVIRKTVKDRVSYSQLCGCILLTVLYMNCMVYSVSYK</sequence>